<evidence type="ECO:0000313" key="1">
    <source>
        <dbReference type="EMBL" id="AXH71251.1"/>
    </source>
</evidence>
<protein>
    <submittedName>
        <fullName evidence="1">Uncharacterized protein</fullName>
    </submittedName>
</protein>
<evidence type="ECO:0000313" key="2">
    <source>
        <dbReference type="Proteomes" id="UP000260425"/>
    </source>
</evidence>
<gene>
    <name evidence="1" type="ORF">BSP38_209</name>
</gene>
<accession>A0A345MK69</accession>
<organismHost>
    <name type="scientific">Bacillus subtilis</name>
    <dbReference type="NCBI Taxonomy" id="1423"/>
</organismHost>
<reference evidence="1 2" key="1">
    <citation type="submission" date="2018-07" db="EMBL/GenBank/DDBJ databases">
        <title>Complete nucleotide sequence of Bacillus phage BSP38.</title>
        <authorList>
            <person name="Ghosh K."/>
            <person name="Kim K.-P."/>
        </authorList>
    </citation>
    <scope>NUCLEOTIDE SEQUENCE [LARGE SCALE GENOMIC DNA]</scope>
</reference>
<keyword evidence="2" id="KW-1185">Reference proteome</keyword>
<sequence>MIYVKKLNLKETDRTPVITMEQEEDLKKLVEKFPDKMSAIKHVNTYYGVYPIGKGGPFGDYLGSLHDVSKSTLIEIIATGKYAVNNTFEAALELLRQKAEADLKEATEQKCFSEDRRYIQGNLEGVTRSQEVIKGLLSQRVVLSDYFNITQDTEKNILVLAPKDGTDIKVGNNNTVTVNLKYMGLDWSGDFDEE</sequence>
<dbReference type="Proteomes" id="UP000260425">
    <property type="component" value="Segment"/>
</dbReference>
<organism evidence="1 2">
    <name type="scientific">Bacillus phage BSP38</name>
    <dbReference type="NCBI Taxonomy" id="2283013"/>
    <lineage>
        <taxon>Viruses</taxon>
        <taxon>Duplodnaviria</taxon>
        <taxon>Heunggongvirae</taxon>
        <taxon>Uroviricota</taxon>
        <taxon>Caudoviricetes</taxon>
        <taxon>Herelleviridae</taxon>
        <taxon>Bastillevirinae</taxon>
        <taxon>Jeonjuvirus</taxon>
        <taxon>Jeonjuvirus BSP38</taxon>
    </lineage>
</organism>
<proteinExistence type="predicted"/>
<name>A0A345MK69_BPBSP</name>
<dbReference type="EMBL" id="MH606185">
    <property type="protein sequence ID" value="AXH71251.1"/>
    <property type="molecule type" value="Genomic_DNA"/>
</dbReference>